<dbReference type="Gene3D" id="3.40.50.2300">
    <property type="match status" value="1"/>
</dbReference>
<sequence>MYTGSSTILLVDDNNNEVFLIERAFRKANIANQLKVVGDGEAAIHYLLGKGDYSDRHVYPFPMLMLLDLKLPRKSGLEVLEWLRQQPGIKRLPVIALTSSKQSADINRAYELGINSYLVKPITFDRLVEVIQAFDNYWTTISERPDLQESDF</sequence>
<dbReference type="InterPro" id="IPR011006">
    <property type="entry name" value="CheY-like_superfamily"/>
</dbReference>
<dbReference type="RefSeq" id="WP_190711875.1">
    <property type="nucleotide sequence ID" value="NZ_JACJST010000002.1"/>
</dbReference>
<dbReference type="Pfam" id="PF00072">
    <property type="entry name" value="Response_reg"/>
    <property type="match status" value="1"/>
</dbReference>
<dbReference type="SMART" id="SM00448">
    <property type="entry name" value="REC"/>
    <property type="match status" value="1"/>
</dbReference>
<reference evidence="3 4" key="1">
    <citation type="journal article" date="2020" name="ISME J.">
        <title>Comparative genomics reveals insights into cyanobacterial evolution and habitat adaptation.</title>
        <authorList>
            <person name="Chen M.Y."/>
            <person name="Teng W.K."/>
            <person name="Zhao L."/>
            <person name="Hu C.X."/>
            <person name="Zhou Y.K."/>
            <person name="Han B.P."/>
            <person name="Song L.R."/>
            <person name="Shu W.S."/>
        </authorList>
    </citation>
    <scope>NUCLEOTIDE SEQUENCE [LARGE SCALE GENOMIC DNA]</scope>
    <source>
        <strain evidence="3 4">FACHB-196</strain>
    </source>
</reference>
<dbReference type="InterPro" id="IPR001789">
    <property type="entry name" value="Sig_transdc_resp-reg_receiver"/>
</dbReference>
<evidence type="ECO:0000259" key="2">
    <source>
        <dbReference type="PROSITE" id="PS50110"/>
    </source>
</evidence>
<proteinExistence type="predicted"/>
<feature type="modified residue" description="4-aspartylphosphate" evidence="1">
    <location>
        <position position="68"/>
    </location>
</feature>
<dbReference type="InterPro" id="IPR052893">
    <property type="entry name" value="TCS_response_regulator"/>
</dbReference>
<dbReference type="Proteomes" id="UP000640531">
    <property type="component" value="Unassembled WGS sequence"/>
</dbReference>
<accession>A0ABR8FA63</accession>
<dbReference type="CDD" id="cd17557">
    <property type="entry name" value="REC_Rcp-like"/>
    <property type="match status" value="1"/>
</dbReference>
<dbReference type="EMBL" id="JACJST010000002">
    <property type="protein sequence ID" value="MBD2567093.1"/>
    <property type="molecule type" value="Genomic_DNA"/>
</dbReference>
<dbReference type="SUPFAM" id="SSF52172">
    <property type="entry name" value="CheY-like"/>
    <property type="match status" value="1"/>
</dbReference>
<evidence type="ECO:0000313" key="4">
    <source>
        <dbReference type="Proteomes" id="UP000640531"/>
    </source>
</evidence>
<gene>
    <name evidence="3" type="ORF">H6G59_04115</name>
</gene>
<dbReference type="PANTHER" id="PTHR44520">
    <property type="entry name" value="RESPONSE REGULATOR RCP1-RELATED"/>
    <property type="match status" value="1"/>
</dbReference>
<comment type="caution">
    <text evidence="3">The sequence shown here is derived from an EMBL/GenBank/DDBJ whole genome shotgun (WGS) entry which is preliminary data.</text>
</comment>
<keyword evidence="1" id="KW-0597">Phosphoprotein</keyword>
<name>A0ABR8FA63_9NOST</name>
<feature type="domain" description="Response regulatory" evidence="2">
    <location>
        <begin position="7"/>
        <end position="135"/>
    </location>
</feature>
<protein>
    <submittedName>
        <fullName evidence="3">Response regulator</fullName>
    </submittedName>
</protein>
<evidence type="ECO:0000313" key="3">
    <source>
        <dbReference type="EMBL" id="MBD2567093.1"/>
    </source>
</evidence>
<evidence type="ECO:0000256" key="1">
    <source>
        <dbReference type="PROSITE-ProRule" id="PRU00169"/>
    </source>
</evidence>
<dbReference type="PANTHER" id="PTHR44520:SF1">
    <property type="entry name" value="TWO-COMPONENT SYSTEM REGULATORY PROTEIN"/>
    <property type="match status" value="1"/>
</dbReference>
<organism evidence="3 4">
    <name type="scientific">Anabaena lutea FACHB-196</name>
    <dbReference type="NCBI Taxonomy" id="2692881"/>
    <lineage>
        <taxon>Bacteria</taxon>
        <taxon>Bacillati</taxon>
        <taxon>Cyanobacteriota</taxon>
        <taxon>Cyanophyceae</taxon>
        <taxon>Nostocales</taxon>
        <taxon>Nostocaceae</taxon>
        <taxon>Anabaena</taxon>
    </lineage>
</organism>
<keyword evidence="4" id="KW-1185">Reference proteome</keyword>
<dbReference type="PROSITE" id="PS50110">
    <property type="entry name" value="RESPONSE_REGULATORY"/>
    <property type="match status" value="1"/>
</dbReference>